<proteinExistence type="predicted"/>
<protein>
    <submittedName>
        <fullName evidence="2">Zinc finger protein 316 isoform X9</fullName>
    </submittedName>
</protein>
<name>A0ABD1ZZ48_VESSQ</name>
<feature type="compositionally biased region" description="Pro residues" evidence="1">
    <location>
        <begin position="15"/>
        <end position="30"/>
    </location>
</feature>
<feature type="compositionally biased region" description="Gly residues" evidence="1">
    <location>
        <begin position="136"/>
        <end position="157"/>
    </location>
</feature>
<reference evidence="2 3" key="1">
    <citation type="journal article" date="2024" name="Ann. Entomol. Soc. Am.">
        <title>Genomic analyses of the southern and eastern yellowjacket wasps (Hymenoptera: Vespidae) reveal evolutionary signatures of social life.</title>
        <authorList>
            <person name="Catto M.A."/>
            <person name="Caine P.B."/>
            <person name="Orr S.E."/>
            <person name="Hunt B.G."/>
            <person name="Goodisman M.A.D."/>
        </authorList>
    </citation>
    <scope>NUCLEOTIDE SEQUENCE [LARGE SCALE GENOMIC DNA]</scope>
    <source>
        <strain evidence="2">233</strain>
        <tissue evidence="2">Head and thorax</tissue>
    </source>
</reference>
<comment type="caution">
    <text evidence="2">The sequence shown here is derived from an EMBL/GenBank/DDBJ whole genome shotgun (WGS) entry which is preliminary data.</text>
</comment>
<evidence type="ECO:0000313" key="3">
    <source>
        <dbReference type="Proteomes" id="UP001607302"/>
    </source>
</evidence>
<dbReference type="AlphaFoldDB" id="A0ABD1ZZ48"/>
<dbReference type="Proteomes" id="UP001607302">
    <property type="component" value="Unassembled WGS sequence"/>
</dbReference>
<sequence length="259" mass="28802">MYGTNESHGPSHGPWTPPPPGQPPQPPPLPQVQHQNHPRTHPHNHSSHPPYVPPTYQHPHHHLPPQVIILDIQRNQRDRVYARHLHHLLLLLLLFYSGEEAYGQQVRAPLCVFQVYKVAHFEWPMLHSDITHKAASGGGGSVGGRLGETGRNGTGRDGTGRDGTERNGAGRRGTERDVEGEPVVKPRGMFWIPCENVVSCTFVGELADEPCTIQCYNIVLIKVLNAVTFEFPNLRGQIEEVHLCTSSIADEVNEIRCDG</sequence>
<feature type="region of interest" description="Disordered" evidence="1">
    <location>
        <begin position="136"/>
        <end position="180"/>
    </location>
</feature>
<gene>
    <name evidence="2" type="ORF">V1478_016200</name>
</gene>
<keyword evidence="3" id="KW-1185">Reference proteome</keyword>
<feature type="compositionally biased region" description="Basic residues" evidence="1">
    <location>
        <begin position="36"/>
        <end position="46"/>
    </location>
</feature>
<evidence type="ECO:0000313" key="2">
    <source>
        <dbReference type="EMBL" id="KAL2713643.1"/>
    </source>
</evidence>
<organism evidence="2 3">
    <name type="scientific">Vespula squamosa</name>
    <name type="common">Southern yellow jacket</name>
    <name type="synonym">Wasp</name>
    <dbReference type="NCBI Taxonomy" id="30214"/>
    <lineage>
        <taxon>Eukaryota</taxon>
        <taxon>Metazoa</taxon>
        <taxon>Ecdysozoa</taxon>
        <taxon>Arthropoda</taxon>
        <taxon>Hexapoda</taxon>
        <taxon>Insecta</taxon>
        <taxon>Pterygota</taxon>
        <taxon>Neoptera</taxon>
        <taxon>Endopterygota</taxon>
        <taxon>Hymenoptera</taxon>
        <taxon>Apocrita</taxon>
        <taxon>Aculeata</taxon>
        <taxon>Vespoidea</taxon>
        <taxon>Vespidae</taxon>
        <taxon>Vespinae</taxon>
        <taxon>Vespula</taxon>
    </lineage>
</organism>
<dbReference type="EMBL" id="JAUDFV010000157">
    <property type="protein sequence ID" value="KAL2713643.1"/>
    <property type="molecule type" value="Genomic_DNA"/>
</dbReference>
<evidence type="ECO:0000256" key="1">
    <source>
        <dbReference type="SAM" id="MobiDB-lite"/>
    </source>
</evidence>
<feature type="region of interest" description="Disordered" evidence="1">
    <location>
        <begin position="1"/>
        <end position="60"/>
    </location>
</feature>
<accession>A0ABD1ZZ48</accession>